<dbReference type="PANTHER" id="PTHR48051:SF54">
    <property type="entry name" value="LEUCINE-RICH REPEAT-CONTAINING PROTEIN"/>
    <property type="match status" value="1"/>
</dbReference>
<dbReference type="GO" id="GO:0005737">
    <property type="term" value="C:cytoplasm"/>
    <property type="evidence" value="ECO:0007669"/>
    <property type="project" value="TreeGrafter"/>
</dbReference>
<protein>
    <submittedName>
        <fullName evidence="4">Calponin-homology (CH) domain-containing protein</fullName>
    </submittedName>
</protein>
<evidence type="ECO:0000256" key="2">
    <source>
        <dbReference type="ARBA" id="ARBA00022737"/>
    </source>
</evidence>
<dbReference type="InterPro" id="IPR036872">
    <property type="entry name" value="CH_dom_sf"/>
</dbReference>
<accession>A0A5K4F339</accession>
<dbReference type="SUPFAM" id="SSF47576">
    <property type="entry name" value="Calponin-homology domain, CH-domain"/>
    <property type="match status" value="1"/>
</dbReference>
<dbReference type="InterPro" id="IPR001611">
    <property type="entry name" value="Leu-rich_rpt"/>
</dbReference>
<dbReference type="CDD" id="cd00014">
    <property type="entry name" value="CH_SF"/>
    <property type="match status" value="1"/>
</dbReference>
<evidence type="ECO:0000313" key="3">
    <source>
        <dbReference type="Proteomes" id="UP000008854"/>
    </source>
</evidence>
<organism evidence="5">
    <name type="scientific">Schistosoma mansoni</name>
    <name type="common">Blood fluke</name>
    <dbReference type="NCBI Taxonomy" id="6183"/>
    <lineage>
        <taxon>Eukaryota</taxon>
        <taxon>Metazoa</taxon>
        <taxon>Spiralia</taxon>
        <taxon>Lophotrochozoa</taxon>
        <taxon>Platyhelminthes</taxon>
        <taxon>Trematoda</taxon>
        <taxon>Digenea</taxon>
        <taxon>Strigeidida</taxon>
        <taxon>Schistosomatoidea</taxon>
        <taxon>Schistosomatidae</taxon>
        <taxon>Schistosoma</taxon>
    </lineage>
</organism>
<accession>A0A5K4F1L8</accession>
<dbReference type="InterPro" id="IPR003591">
    <property type="entry name" value="Leu-rich_rpt_typical-subtyp"/>
</dbReference>
<dbReference type="PANTHER" id="PTHR48051">
    <property type="match status" value="1"/>
</dbReference>
<dbReference type="AlphaFoldDB" id="A0A5K4F339"/>
<evidence type="ECO:0000256" key="1">
    <source>
        <dbReference type="ARBA" id="ARBA00022614"/>
    </source>
</evidence>
<evidence type="ECO:0000313" key="4">
    <source>
        <dbReference type="WBParaSite" id="Smp_244070.1"/>
    </source>
</evidence>
<reference evidence="3" key="1">
    <citation type="journal article" date="2012" name="PLoS Negl. Trop. Dis.">
        <title>A systematically improved high quality genome and transcriptome of the human blood fluke Schistosoma mansoni.</title>
        <authorList>
            <person name="Protasio A.V."/>
            <person name="Tsai I.J."/>
            <person name="Babbage A."/>
            <person name="Nichol S."/>
            <person name="Hunt M."/>
            <person name="Aslett M.A."/>
            <person name="De Silva N."/>
            <person name="Velarde G.S."/>
            <person name="Anderson T.J."/>
            <person name="Clark R.C."/>
            <person name="Davidson C."/>
            <person name="Dillon G.P."/>
            <person name="Holroyd N.E."/>
            <person name="LoVerde P.T."/>
            <person name="Lloyd C."/>
            <person name="McQuillan J."/>
            <person name="Oliveira G."/>
            <person name="Otto T.D."/>
            <person name="Parker-Manuel S.J."/>
            <person name="Quail M.A."/>
            <person name="Wilson R.A."/>
            <person name="Zerlotini A."/>
            <person name="Dunne D.W."/>
            <person name="Berriman M."/>
        </authorList>
    </citation>
    <scope>NUCLEOTIDE SEQUENCE [LARGE SCALE GENOMIC DNA]</scope>
    <source>
        <strain evidence="3">Puerto Rican</strain>
    </source>
</reference>
<dbReference type="InParanoid" id="A0A5K4F339"/>
<dbReference type="WBParaSite" id="Smp_244070.2">
    <property type="protein sequence ID" value="Smp_244070.2"/>
    <property type="gene ID" value="Smp_244070"/>
</dbReference>
<dbReference type="PROSITE" id="PS51450">
    <property type="entry name" value="LRR"/>
    <property type="match status" value="2"/>
</dbReference>
<keyword evidence="3" id="KW-1185">Reference proteome</keyword>
<dbReference type="InterPro" id="IPR032675">
    <property type="entry name" value="LRR_dom_sf"/>
</dbReference>
<dbReference type="WBParaSite" id="Smp_244070.1">
    <property type="protein sequence ID" value="Smp_244070.1"/>
    <property type="gene ID" value="Smp_244070"/>
</dbReference>
<dbReference type="SMART" id="SM00364">
    <property type="entry name" value="LRR_BAC"/>
    <property type="match status" value="3"/>
</dbReference>
<dbReference type="SMART" id="SM00369">
    <property type="entry name" value="LRR_TYP"/>
    <property type="match status" value="6"/>
</dbReference>
<reference evidence="4 5" key="2">
    <citation type="submission" date="2019-11" db="UniProtKB">
        <authorList>
            <consortium name="WormBaseParasite"/>
        </authorList>
    </citation>
    <scope>IDENTIFICATION</scope>
    <source>
        <strain evidence="4 5">Puerto Rican</strain>
    </source>
</reference>
<proteinExistence type="predicted"/>
<dbReference type="Gene3D" id="3.80.10.10">
    <property type="entry name" value="Ribonuclease Inhibitor"/>
    <property type="match status" value="2"/>
</dbReference>
<dbReference type="SUPFAM" id="SSF52058">
    <property type="entry name" value="L domain-like"/>
    <property type="match status" value="1"/>
</dbReference>
<dbReference type="ExpressionAtlas" id="A0A5K4F339">
    <property type="expression patterns" value="baseline"/>
</dbReference>
<keyword evidence="2" id="KW-0677">Repeat</keyword>
<dbReference type="Proteomes" id="UP000008854">
    <property type="component" value="Unassembled WGS sequence"/>
</dbReference>
<evidence type="ECO:0000313" key="5">
    <source>
        <dbReference type="WBParaSite" id="Smp_244070.2"/>
    </source>
</evidence>
<sequence length="850" mass="96703">MLDSFVVSNKSDDALKNDTDNKDSIFCDYYSNRQGIFSNCRLRDFSNISETLKFVEHLDLSRNFITNVPNGIEQYRLLTTLDLSFNKIFSLPNSLCKLPSLRILLMSNNYLSSLPASICELQNLQELDLSFNRFKCFPSSICSLQSLKVLLLGCNLIEKLPEDIVGLRCLKILDLHSNGVKQLPLNIRFMWCLEKLSLEENPLSPPLLTIVARGIPYIFAFLNQQSLCNSNNTSCEKFHDSLTQSSSAHVINTSNQQNAMKLPESQYVTSDSSSQSFEKTEINTDYDQRYISKSEITNPSLIIQNSTYSTTNNKKEQFDKSNVKLHLTDYNCTENFSHNESTHSCINETLKSGSSFSSLSNDDNESLTTNMHSSAYENVILDKNDNEGFYLTSNISQQLAQAINNSQIKQPISPGNDNAKKAIVPTVLNGNDSAVQKVNGYIIANERLCSVFEPTNNGQIEYCPTNHSSFKYNRRDKGGPISSNNRLRNSKRQQIEHDRTFYCSSGYITPDSYLSESYSISQTNGYDCQNLSQYHIDEQLVKQRNHTQILYHPQQNGLYNKDISNKTTRVGVALCMPSECTLKLPKNFQTSHNYQPQINTHCQDSNVAFSTGYSNKDISRKGETQNINTSEYMKMNSPKDIVKWEELNSDDLIRIHQLRKIIDKELNIRLPINPKHLIIELSTGVILIQLLNKFIGTTSNIKICLPRNDQRNNMLNEVVKSYRRNLRRCRATIYRYGVPKEYLFSTESIINPQNADGLLSLANSISILYNLHNNNNNTKSPINASSSNKIQEDFSTNIDNQYNTSVSQIQSTSPSLQQIHSGKHQPTDKTANHRRIHQMTIWSNYLCSDV</sequence>
<dbReference type="Pfam" id="PF13855">
    <property type="entry name" value="LRR_8"/>
    <property type="match status" value="1"/>
</dbReference>
<dbReference type="STRING" id="6183.A0A5K4F339"/>
<dbReference type="InterPro" id="IPR050216">
    <property type="entry name" value="LRR_domain-containing"/>
</dbReference>
<dbReference type="Gene3D" id="1.10.418.10">
    <property type="entry name" value="Calponin-like domain"/>
    <property type="match status" value="1"/>
</dbReference>
<name>A0A5K4F339_SCHMA</name>
<keyword evidence="1" id="KW-0433">Leucine-rich repeat</keyword>